<feature type="chain" id="PRO_5012686898" description="LysM domain-containing protein" evidence="2">
    <location>
        <begin position="19"/>
        <end position="135"/>
    </location>
</feature>
<proteinExistence type="predicted"/>
<keyword evidence="2" id="KW-0732">Signal</keyword>
<gene>
    <name evidence="3" type="ORF">BV898_11279</name>
</gene>
<feature type="signal peptide" evidence="2">
    <location>
        <begin position="1"/>
        <end position="18"/>
    </location>
</feature>
<evidence type="ECO:0000256" key="1">
    <source>
        <dbReference type="SAM" id="MobiDB-lite"/>
    </source>
</evidence>
<dbReference type="EMBL" id="MTYJ01000103">
    <property type="protein sequence ID" value="OQV14558.1"/>
    <property type="molecule type" value="Genomic_DNA"/>
</dbReference>
<keyword evidence="4" id="KW-1185">Reference proteome</keyword>
<reference evidence="4" key="1">
    <citation type="submission" date="2017-01" db="EMBL/GenBank/DDBJ databases">
        <title>Comparative genomics of anhydrobiosis in the tardigrade Hypsibius dujardini.</title>
        <authorList>
            <person name="Yoshida Y."/>
            <person name="Koutsovoulos G."/>
            <person name="Laetsch D."/>
            <person name="Stevens L."/>
            <person name="Kumar S."/>
            <person name="Horikawa D."/>
            <person name="Ishino K."/>
            <person name="Komine S."/>
            <person name="Tomita M."/>
            <person name="Blaxter M."/>
            <person name="Arakawa K."/>
        </authorList>
    </citation>
    <scope>NUCLEOTIDE SEQUENCE [LARGE SCALE GENOMIC DNA]</scope>
    <source>
        <strain evidence="4">Z151</strain>
    </source>
</reference>
<name>A0A1W0WH78_HYPEX</name>
<dbReference type="OrthoDB" id="5985073at2759"/>
<dbReference type="AlphaFoldDB" id="A0A1W0WH78"/>
<sequence length="135" mass="14593">MCCWKVCLIGLFLHVVVAQQPNDNAAVQMPPQIADEEDPCGKRHHVEIGQTCAFVATANHLTIDELLLLNPGLKCNPFFSDVNLCVDHGASGRVLDDAIAASGYRILSRQEMEENLAGSHTPAVEPDTIDTGNGR</sequence>
<dbReference type="SUPFAM" id="SSF54106">
    <property type="entry name" value="LysM domain"/>
    <property type="match status" value="1"/>
</dbReference>
<dbReference type="Gene3D" id="3.10.350.10">
    <property type="entry name" value="LysM domain"/>
    <property type="match status" value="1"/>
</dbReference>
<evidence type="ECO:0000313" key="4">
    <source>
        <dbReference type="Proteomes" id="UP000192578"/>
    </source>
</evidence>
<organism evidence="3 4">
    <name type="scientific">Hypsibius exemplaris</name>
    <name type="common">Freshwater tardigrade</name>
    <dbReference type="NCBI Taxonomy" id="2072580"/>
    <lineage>
        <taxon>Eukaryota</taxon>
        <taxon>Metazoa</taxon>
        <taxon>Ecdysozoa</taxon>
        <taxon>Tardigrada</taxon>
        <taxon>Eutardigrada</taxon>
        <taxon>Parachela</taxon>
        <taxon>Hypsibioidea</taxon>
        <taxon>Hypsibiidae</taxon>
        <taxon>Hypsibius</taxon>
    </lineage>
</organism>
<protein>
    <recommendedName>
        <fullName evidence="5">LysM domain-containing protein</fullName>
    </recommendedName>
</protein>
<evidence type="ECO:0008006" key="5">
    <source>
        <dbReference type="Google" id="ProtNLM"/>
    </source>
</evidence>
<evidence type="ECO:0000313" key="3">
    <source>
        <dbReference type="EMBL" id="OQV14558.1"/>
    </source>
</evidence>
<comment type="caution">
    <text evidence="3">The sequence shown here is derived from an EMBL/GenBank/DDBJ whole genome shotgun (WGS) entry which is preliminary data.</text>
</comment>
<evidence type="ECO:0000256" key="2">
    <source>
        <dbReference type="SAM" id="SignalP"/>
    </source>
</evidence>
<feature type="region of interest" description="Disordered" evidence="1">
    <location>
        <begin position="115"/>
        <end position="135"/>
    </location>
</feature>
<accession>A0A1W0WH78</accession>
<dbReference type="InterPro" id="IPR036779">
    <property type="entry name" value="LysM_dom_sf"/>
</dbReference>
<dbReference type="Proteomes" id="UP000192578">
    <property type="component" value="Unassembled WGS sequence"/>
</dbReference>